<gene>
    <name evidence="1" type="ORF">HII17_17690</name>
</gene>
<name>A0A7Y0LF64_9GAMM</name>
<protein>
    <submittedName>
        <fullName evidence="1">Acetoacetate decarboxylase family protein</fullName>
    </submittedName>
</protein>
<dbReference type="Gene3D" id="2.40.400.10">
    <property type="entry name" value="Acetoacetate decarboxylase-like"/>
    <property type="match status" value="1"/>
</dbReference>
<sequence>MQANNSISETLLDNKAEFTDNFFSHFELRTASQPLALNEQITKDYLFPTFYGDVSCAIGIFLCDFDKAKKRLPSEKMTPVKMPGNKALITISCYEYKNVLGVAPYNEIAMTIPIQVEPKFNPPLLPLLLEKQFSRFGYHVFHMPVTSLENQIRGLKIWGLPKVVDDIDIKVANGISTTKATDASGNQYVQLDIPTSGKKTAFNVKSNLYSILNEEIKQSATCFKANFNVSKNISRLWNNQTPNDAVALKLGTGPYADMLRDLDIDPVPFQTRHTTSMSACFDLPN</sequence>
<dbReference type="InterPro" id="IPR010451">
    <property type="entry name" value="Acetoacetate_decarboxylase"/>
</dbReference>
<dbReference type="Proteomes" id="UP000568664">
    <property type="component" value="Unassembled WGS sequence"/>
</dbReference>
<accession>A0A7Y0LF64</accession>
<comment type="caution">
    <text evidence="1">The sequence shown here is derived from an EMBL/GenBank/DDBJ whole genome shotgun (WGS) entry which is preliminary data.</text>
</comment>
<proteinExistence type="predicted"/>
<dbReference type="EMBL" id="JABBXH010000008">
    <property type="protein sequence ID" value="NMP33384.1"/>
    <property type="molecule type" value="Genomic_DNA"/>
</dbReference>
<dbReference type="SUPFAM" id="SSF160104">
    <property type="entry name" value="Acetoacetate decarboxylase-like"/>
    <property type="match status" value="1"/>
</dbReference>
<dbReference type="GO" id="GO:0016829">
    <property type="term" value="F:lyase activity"/>
    <property type="evidence" value="ECO:0007669"/>
    <property type="project" value="InterPro"/>
</dbReference>
<evidence type="ECO:0000313" key="1">
    <source>
        <dbReference type="EMBL" id="NMP33384.1"/>
    </source>
</evidence>
<dbReference type="InterPro" id="IPR023375">
    <property type="entry name" value="ADC_dom_sf"/>
</dbReference>
<dbReference type="RefSeq" id="WP_169076702.1">
    <property type="nucleotide sequence ID" value="NZ_JABBXH010000008.1"/>
</dbReference>
<dbReference type="AlphaFoldDB" id="A0A7Y0LF64"/>
<keyword evidence="2" id="KW-1185">Reference proteome</keyword>
<dbReference type="Pfam" id="PF06314">
    <property type="entry name" value="ADC"/>
    <property type="match status" value="1"/>
</dbReference>
<reference evidence="1 2" key="1">
    <citation type="submission" date="2020-04" db="EMBL/GenBank/DDBJ databases">
        <title>Thalassotalea sp. M1531, isolated from the surface of marine red alga.</title>
        <authorList>
            <person name="Pang L."/>
            <person name="Lu D.-C."/>
        </authorList>
    </citation>
    <scope>NUCLEOTIDE SEQUENCE [LARGE SCALE GENOMIC DNA]</scope>
    <source>
        <strain evidence="1 2">M1531</strain>
    </source>
</reference>
<evidence type="ECO:0000313" key="2">
    <source>
        <dbReference type="Proteomes" id="UP000568664"/>
    </source>
</evidence>
<organism evidence="1 2">
    <name type="scientific">Thalassotalea algicola</name>
    <dbReference type="NCBI Taxonomy" id="2716224"/>
    <lineage>
        <taxon>Bacteria</taxon>
        <taxon>Pseudomonadati</taxon>
        <taxon>Pseudomonadota</taxon>
        <taxon>Gammaproteobacteria</taxon>
        <taxon>Alteromonadales</taxon>
        <taxon>Colwelliaceae</taxon>
        <taxon>Thalassotalea</taxon>
    </lineage>
</organism>